<dbReference type="Proteomes" id="UP000001194">
    <property type="component" value="Unassembled WGS sequence"/>
</dbReference>
<evidence type="ECO:0000313" key="2">
    <source>
        <dbReference type="Proteomes" id="UP000001194"/>
    </source>
</evidence>
<sequence length="479" mass="53609">MWFTKLELAAFWACMDESDGVIGGCAAINAIIPLNKIPHLDVFVPKGKEEKWDTLLLSLGWDHCFSDTHFARRYHALLRVTSSTSSTSILPIIFSASHTAEMTFITSSDIYAVYPDLTQNRRTVLVHTPNTWFRNKEVRRIVWNSDSVISSTYMVDPGKQRASLETPLYFTSYSCHCLYVLTQRGVMTAFHNWSTSAFGRANTTIPSTFSDLHGCCTRNITTTTRGNVNIKAVLPQTINLHPTISLAINPLELRGSTLSHLFVQLISSAEFVFKFLIFFATESRALSRPAPGMVGVSASATGERQVQMHQHQPRSFSFYHPFPGSGTGWVHHAPAHFQVHSSASPKIFRILTFLSLFTFFFLFCFPWGSGCPACGDSGEAATLCVGIRGAPPLFSCLKIDGVARPFRRISRDYIYSLVRDEADQILTDGEKFWIHIAHGMPRSFHRALGMFIMKRLMMGFDPFGITTTLGKYSIDLLSV</sequence>
<evidence type="ECO:0000313" key="1">
    <source>
        <dbReference type="EMBL" id="EDR12070.1"/>
    </source>
</evidence>
<dbReference type="RefSeq" id="XP_001877967.1">
    <property type="nucleotide sequence ID" value="XM_001877932.1"/>
</dbReference>
<name>B0D1X9_LACBS</name>
<dbReference type="EMBL" id="DS547095">
    <property type="protein sequence ID" value="EDR12070.1"/>
    <property type="molecule type" value="Genomic_DNA"/>
</dbReference>
<protein>
    <submittedName>
        <fullName evidence="1">Predicted protein</fullName>
    </submittedName>
</protein>
<proteinExistence type="predicted"/>
<keyword evidence="2" id="KW-1185">Reference proteome</keyword>
<organism evidence="2">
    <name type="scientific">Laccaria bicolor (strain S238N-H82 / ATCC MYA-4686)</name>
    <name type="common">Bicoloured deceiver</name>
    <name type="synonym">Laccaria laccata var. bicolor</name>
    <dbReference type="NCBI Taxonomy" id="486041"/>
    <lineage>
        <taxon>Eukaryota</taxon>
        <taxon>Fungi</taxon>
        <taxon>Dikarya</taxon>
        <taxon>Basidiomycota</taxon>
        <taxon>Agaricomycotina</taxon>
        <taxon>Agaricomycetes</taxon>
        <taxon>Agaricomycetidae</taxon>
        <taxon>Agaricales</taxon>
        <taxon>Agaricineae</taxon>
        <taxon>Hydnangiaceae</taxon>
        <taxon>Laccaria</taxon>
    </lineage>
</organism>
<dbReference type="HOGENOM" id="CLU_569935_0_0_1"/>
<dbReference type="InParanoid" id="B0D1X9"/>
<accession>B0D1X9</accession>
<reference evidence="1 2" key="1">
    <citation type="journal article" date="2008" name="Nature">
        <title>The genome of Laccaria bicolor provides insights into mycorrhizal symbiosis.</title>
        <authorList>
            <person name="Martin F."/>
            <person name="Aerts A."/>
            <person name="Ahren D."/>
            <person name="Brun A."/>
            <person name="Danchin E.G.J."/>
            <person name="Duchaussoy F."/>
            <person name="Gibon J."/>
            <person name="Kohler A."/>
            <person name="Lindquist E."/>
            <person name="Pereda V."/>
            <person name="Salamov A."/>
            <person name="Shapiro H.J."/>
            <person name="Wuyts J."/>
            <person name="Blaudez D."/>
            <person name="Buee M."/>
            <person name="Brokstein P."/>
            <person name="Canbaeck B."/>
            <person name="Cohen D."/>
            <person name="Courty P.E."/>
            <person name="Coutinho P.M."/>
            <person name="Delaruelle C."/>
            <person name="Detter J.C."/>
            <person name="Deveau A."/>
            <person name="DiFazio S."/>
            <person name="Duplessis S."/>
            <person name="Fraissinet-Tachet L."/>
            <person name="Lucic E."/>
            <person name="Frey-Klett P."/>
            <person name="Fourrey C."/>
            <person name="Feussner I."/>
            <person name="Gay G."/>
            <person name="Grimwood J."/>
            <person name="Hoegger P.J."/>
            <person name="Jain P."/>
            <person name="Kilaru S."/>
            <person name="Labbe J."/>
            <person name="Lin Y.C."/>
            <person name="Legue V."/>
            <person name="Le Tacon F."/>
            <person name="Marmeisse R."/>
            <person name="Melayah D."/>
            <person name="Montanini B."/>
            <person name="Muratet M."/>
            <person name="Nehls U."/>
            <person name="Niculita-Hirzel H."/>
            <person name="Oudot-Le Secq M.P."/>
            <person name="Peter M."/>
            <person name="Quesneville H."/>
            <person name="Rajashekar B."/>
            <person name="Reich M."/>
            <person name="Rouhier N."/>
            <person name="Schmutz J."/>
            <person name="Yin T."/>
            <person name="Chalot M."/>
            <person name="Henrissat B."/>
            <person name="Kuees U."/>
            <person name="Lucas S."/>
            <person name="Van de Peer Y."/>
            <person name="Podila G.K."/>
            <person name="Polle A."/>
            <person name="Pukkila P.J."/>
            <person name="Richardson P.M."/>
            <person name="Rouze P."/>
            <person name="Sanders I.R."/>
            <person name="Stajich J.E."/>
            <person name="Tunlid A."/>
            <person name="Tuskan G."/>
            <person name="Grigoriev I.V."/>
        </authorList>
    </citation>
    <scope>NUCLEOTIDE SEQUENCE [LARGE SCALE GENOMIC DNA]</scope>
    <source>
        <strain evidence="2">S238N-H82 / ATCC MYA-4686</strain>
    </source>
</reference>
<gene>
    <name evidence="1" type="ORF">LACBIDRAFT_324474</name>
</gene>
<dbReference type="GeneID" id="6073518"/>
<dbReference type="AlphaFoldDB" id="B0D1X9"/>
<dbReference type="KEGG" id="lbc:LACBIDRAFT_324474"/>